<evidence type="ECO:0000259" key="4">
    <source>
        <dbReference type="Pfam" id="PF00884"/>
    </source>
</evidence>
<reference evidence="5 6" key="1">
    <citation type="submission" date="2019-12" db="EMBL/GenBank/DDBJ databases">
        <authorList>
            <person name="Dong K."/>
        </authorList>
    </citation>
    <scope>NUCLEOTIDE SEQUENCE [LARGE SCALE GENOMIC DNA]</scope>
    <source>
        <strain evidence="5 6">JCM 31225</strain>
    </source>
</reference>
<feature type="chain" id="PRO_5026985918" evidence="3">
    <location>
        <begin position="24"/>
        <end position="531"/>
    </location>
</feature>
<dbReference type="PANTHER" id="PTHR42693">
    <property type="entry name" value="ARYLSULFATASE FAMILY MEMBER"/>
    <property type="match status" value="1"/>
</dbReference>
<keyword evidence="6" id="KW-1185">Reference proteome</keyword>
<evidence type="ECO:0000313" key="6">
    <source>
        <dbReference type="Proteomes" id="UP000435036"/>
    </source>
</evidence>
<dbReference type="InterPro" id="IPR017850">
    <property type="entry name" value="Alkaline_phosphatase_core_sf"/>
</dbReference>
<protein>
    <submittedName>
        <fullName evidence="5">Sulfatase-like hydrolase/transferase</fullName>
    </submittedName>
</protein>
<dbReference type="SUPFAM" id="SSF53649">
    <property type="entry name" value="Alkaline phosphatase-like"/>
    <property type="match status" value="1"/>
</dbReference>
<dbReference type="InterPro" id="IPR050738">
    <property type="entry name" value="Sulfatase"/>
</dbReference>
<dbReference type="Gene3D" id="3.30.1120.10">
    <property type="match status" value="1"/>
</dbReference>
<dbReference type="EMBL" id="WSQA01000001">
    <property type="protein sequence ID" value="MVZ60599.1"/>
    <property type="molecule type" value="Genomic_DNA"/>
</dbReference>
<evidence type="ECO:0000256" key="1">
    <source>
        <dbReference type="ARBA" id="ARBA00008779"/>
    </source>
</evidence>
<proteinExistence type="inferred from homology"/>
<keyword evidence="5" id="KW-0808">Transferase</keyword>
<dbReference type="Proteomes" id="UP000435036">
    <property type="component" value="Unassembled WGS sequence"/>
</dbReference>
<organism evidence="5 6">
    <name type="scientific">Sphingobacterium humi</name>
    <dbReference type="NCBI Taxonomy" id="1796905"/>
    <lineage>
        <taxon>Bacteria</taxon>
        <taxon>Pseudomonadati</taxon>
        <taxon>Bacteroidota</taxon>
        <taxon>Sphingobacteriia</taxon>
        <taxon>Sphingobacteriales</taxon>
        <taxon>Sphingobacteriaceae</taxon>
        <taxon>Sphingobacterium</taxon>
    </lineage>
</organism>
<name>A0A6N8KV75_9SPHI</name>
<dbReference type="AlphaFoldDB" id="A0A6N8KV75"/>
<dbReference type="GO" id="GO:0016740">
    <property type="term" value="F:transferase activity"/>
    <property type="evidence" value="ECO:0007669"/>
    <property type="project" value="UniProtKB-KW"/>
</dbReference>
<evidence type="ECO:0000256" key="2">
    <source>
        <dbReference type="ARBA" id="ARBA00022801"/>
    </source>
</evidence>
<dbReference type="RefSeq" id="WP_160367238.1">
    <property type="nucleotide sequence ID" value="NZ_WSQA01000001.1"/>
</dbReference>
<comment type="caution">
    <text evidence="5">The sequence shown here is derived from an EMBL/GenBank/DDBJ whole genome shotgun (WGS) entry which is preliminary data.</text>
</comment>
<dbReference type="PANTHER" id="PTHR42693:SF53">
    <property type="entry name" value="ENDO-4-O-SULFATASE"/>
    <property type="match status" value="1"/>
</dbReference>
<evidence type="ECO:0000256" key="3">
    <source>
        <dbReference type="SAM" id="SignalP"/>
    </source>
</evidence>
<dbReference type="CDD" id="cd16025">
    <property type="entry name" value="PAS_like"/>
    <property type="match status" value="1"/>
</dbReference>
<gene>
    <name evidence="5" type="ORF">GQF63_01055</name>
</gene>
<feature type="domain" description="Sulfatase N-terminal" evidence="4">
    <location>
        <begin position="27"/>
        <end position="420"/>
    </location>
</feature>
<dbReference type="Pfam" id="PF00884">
    <property type="entry name" value="Sulfatase"/>
    <property type="match status" value="1"/>
</dbReference>
<feature type="signal peptide" evidence="3">
    <location>
        <begin position="1"/>
        <end position="23"/>
    </location>
</feature>
<keyword evidence="3" id="KW-0732">Signal</keyword>
<sequence>MKKFTQLAVLGFALLAAGMPSQAQERPNIIVILVDDMGYSDLGCFGSEIQTPHLDSLAQAGMLMTDFYNAARCCPSRASLLTGRYPHQAGIGDMMNKRPYPAYQGYLNRESITLAELLKAAGYGTYMTGKWHVGQDSINWPLERGFDRYYGLIDGANSYFENRPYRPKQSLSIVLDREKVDLPASYYSTEAYTDRMIGFMSEHFAQQQGRPFFAYMAYQTPHWPLHAKPEDIRKYKGKYMAGWEHIREERFNKQKRLGILPANAELPAADSDIKSWSALSWPERVQWDEKMAVYAAMIDRLDQQIGKLVSFLKAEGQLENSIILFLSDNGASHETIDKNGFTEEIQSAKTFPASHPKSFTAYGKMGAAVSNTPYRSYKHWVYEGGNSTCFIAFGPKYIQAGQLNRRPAHIIDVMPSLAAWGKAAYPSQYKGHQIGKMEGTALPMLWKEKEKGKDRILCFEHEGNKAVRKGKWKLVSAYPSKTWQLYDLEKDRQETTDLSAANPQVCQELIQAYAQWADRIGVIPFEQLDKK</sequence>
<dbReference type="Gene3D" id="3.40.720.10">
    <property type="entry name" value="Alkaline Phosphatase, subunit A"/>
    <property type="match status" value="1"/>
</dbReference>
<accession>A0A6N8KV75</accession>
<dbReference type="GO" id="GO:0004065">
    <property type="term" value="F:arylsulfatase activity"/>
    <property type="evidence" value="ECO:0007669"/>
    <property type="project" value="TreeGrafter"/>
</dbReference>
<evidence type="ECO:0000313" key="5">
    <source>
        <dbReference type="EMBL" id="MVZ60599.1"/>
    </source>
</evidence>
<dbReference type="InterPro" id="IPR000917">
    <property type="entry name" value="Sulfatase_N"/>
</dbReference>
<dbReference type="OrthoDB" id="9803751at2"/>
<keyword evidence="2 5" id="KW-0378">Hydrolase</keyword>
<comment type="similarity">
    <text evidence="1">Belongs to the sulfatase family.</text>
</comment>